<dbReference type="RefSeq" id="XP_046015399.1">
    <property type="nucleotide sequence ID" value="XM_046163564.1"/>
</dbReference>
<gene>
    <name evidence="2" type="ORF">B0I36DRAFT_90854</name>
</gene>
<feature type="region of interest" description="Disordered" evidence="1">
    <location>
        <begin position="64"/>
        <end position="89"/>
    </location>
</feature>
<feature type="compositionally biased region" description="Polar residues" evidence="1">
    <location>
        <begin position="21"/>
        <end position="30"/>
    </location>
</feature>
<feature type="region of interest" description="Disordered" evidence="1">
    <location>
        <begin position="1"/>
        <end position="46"/>
    </location>
</feature>
<sequence>MTMDADQGPAALRPTVPPPSSTCTRKSPCSSPGLINHPPSSNKPCPRPTSQWCFFDIPNPKTGAIDMTPKKHSKKNKHPVRPVLVHAKS</sequence>
<evidence type="ECO:0000313" key="2">
    <source>
        <dbReference type="EMBL" id="KAH7035306.1"/>
    </source>
</evidence>
<dbReference type="AlphaFoldDB" id="A0A9P8YE60"/>
<dbReference type="EMBL" id="JAGTJQ010000003">
    <property type="protein sequence ID" value="KAH7035306.1"/>
    <property type="molecule type" value="Genomic_DNA"/>
</dbReference>
<dbReference type="GeneID" id="70193110"/>
<proteinExistence type="predicted"/>
<organism evidence="2 3">
    <name type="scientific">Microdochium trichocladiopsis</name>
    <dbReference type="NCBI Taxonomy" id="1682393"/>
    <lineage>
        <taxon>Eukaryota</taxon>
        <taxon>Fungi</taxon>
        <taxon>Dikarya</taxon>
        <taxon>Ascomycota</taxon>
        <taxon>Pezizomycotina</taxon>
        <taxon>Sordariomycetes</taxon>
        <taxon>Xylariomycetidae</taxon>
        <taxon>Xylariales</taxon>
        <taxon>Microdochiaceae</taxon>
        <taxon>Microdochium</taxon>
    </lineage>
</organism>
<protein>
    <submittedName>
        <fullName evidence="2">Uncharacterized protein</fullName>
    </submittedName>
</protein>
<reference evidence="2" key="1">
    <citation type="journal article" date="2021" name="Nat. Commun.">
        <title>Genetic determinants of endophytism in the Arabidopsis root mycobiome.</title>
        <authorList>
            <person name="Mesny F."/>
            <person name="Miyauchi S."/>
            <person name="Thiergart T."/>
            <person name="Pickel B."/>
            <person name="Atanasova L."/>
            <person name="Karlsson M."/>
            <person name="Huettel B."/>
            <person name="Barry K.W."/>
            <person name="Haridas S."/>
            <person name="Chen C."/>
            <person name="Bauer D."/>
            <person name="Andreopoulos W."/>
            <person name="Pangilinan J."/>
            <person name="LaButti K."/>
            <person name="Riley R."/>
            <person name="Lipzen A."/>
            <person name="Clum A."/>
            <person name="Drula E."/>
            <person name="Henrissat B."/>
            <person name="Kohler A."/>
            <person name="Grigoriev I.V."/>
            <person name="Martin F.M."/>
            <person name="Hacquard S."/>
        </authorList>
    </citation>
    <scope>NUCLEOTIDE SEQUENCE</scope>
    <source>
        <strain evidence="2">MPI-CAGE-CH-0230</strain>
    </source>
</reference>
<comment type="caution">
    <text evidence="2">The sequence shown here is derived from an EMBL/GenBank/DDBJ whole genome shotgun (WGS) entry which is preliminary data.</text>
</comment>
<accession>A0A9P8YE60</accession>
<keyword evidence="3" id="KW-1185">Reference proteome</keyword>
<dbReference type="Proteomes" id="UP000756346">
    <property type="component" value="Unassembled WGS sequence"/>
</dbReference>
<evidence type="ECO:0000313" key="3">
    <source>
        <dbReference type="Proteomes" id="UP000756346"/>
    </source>
</evidence>
<feature type="compositionally biased region" description="Basic residues" evidence="1">
    <location>
        <begin position="70"/>
        <end position="80"/>
    </location>
</feature>
<evidence type="ECO:0000256" key="1">
    <source>
        <dbReference type="SAM" id="MobiDB-lite"/>
    </source>
</evidence>
<name>A0A9P8YE60_9PEZI</name>